<evidence type="ECO:0000256" key="1">
    <source>
        <dbReference type="ARBA" id="ARBA00007528"/>
    </source>
</evidence>
<sequence>MGALETAVLALVVAAAAQQTTAPNSSNHSSAGSPASAQNDTTTTAADQMTSSLHPVVIRGNLLYDSVTGHRFFAKGVAYNPRNGNYGQVLGTHKAECIPGQPKFPPLPYFADPAADDMEEQFKDYLPLIANLGANVVRLYNIDPEKSHRKFMEQAASLGLYVMVPLTRGDWGFLPALPSPQCYFEDLPDYGHVGLNLLTSAKLIVDQFSQYENTFMFVVGNEIDHLDRQGFAAYPCVKALTRDIHRYQKAEGYRRVPLIYSNKDQGGQDRLEIGEYLACELESPDDAVDAFGLNVYSWCDPEYHDETGAVNFRWSPYQEIVRQFGSFSKPFLFTEFGCNIGSFKWECPDYQGGRTWIQLSVMADRMIDFVSGAVAFEFSMENNEFGLVMTPGFLKGQNDIKLTDSYFALQRQFRQDIVKNMSQQPTPREKTKCISRETAFQLQYRQHVGQASDWTVLPETPLFPETTLLP</sequence>
<reference evidence="7" key="1">
    <citation type="submission" date="2021-02" db="EMBL/GenBank/DDBJ databases">
        <authorList>
            <person name="Dougan E. K."/>
            <person name="Rhodes N."/>
            <person name="Thang M."/>
            <person name="Chan C."/>
        </authorList>
    </citation>
    <scope>NUCLEOTIDE SEQUENCE</scope>
</reference>
<proteinExistence type="inferred from homology"/>
<dbReference type="PANTHER" id="PTHR31468">
    <property type="entry name" value="1,3-BETA-GLUCANOSYLTRANSFERASE GAS1"/>
    <property type="match status" value="1"/>
</dbReference>
<evidence type="ECO:0000256" key="6">
    <source>
        <dbReference type="SAM" id="SignalP"/>
    </source>
</evidence>
<evidence type="ECO:0000256" key="3">
    <source>
        <dbReference type="ARBA" id="ARBA00023157"/>
    </source>
</evidence>
<accession>A0A812PQQ2</accession>
<dbReference type="Pfam" id="PF03198">
    <property type="entry name" value="Glyco_hydro_72"/>
    <property type="match status" value="1"/>
</dbReference>
<dbReference type="InterPro" id="IPR004886">
    <property type="entry name" value="Glucanosyltransferase"/>
</dbReference>
<dbReference type="OrthoDB" id="421038at2759"/>
<gene>
    <name evidence="7" type="primary">PGA5</name>
    <name evidence="7" type="ORF">SNAT2548_LOCUS17974</name>
</gene>
<evidence type="ECO:0000313" key="8">
    <source>
        <dbReference type="Proteomes" id="UP000604046"/>
    </source>
</evidence>
<dbReference type="SUPFAM" id="SSF51445">
    <property type="entry name" value="(Trans)glycosidases"/>
    <property type="match status" value="1"/>
</dbReference>
<dbReference type="Gene3D" id="3.20.20.80">
    <property type="entry name" value="Glycosidases"/>
    <property type="match status" value="1"/>
</dbReference>
<dbReference type="EMBL" id="CAJNDS010002129">
    <property type="protein sequence ID" value="CAE7343084.1"/>
    <property type="molecule type" value="Genomic_DNA"/>
</dbReference>
<keyword evidence="3" id="KW-1015">Disulfide bond</keyword>
<feature type="signal peptide" evidence="6">
    <location>
        <begin position="1"/>
        <end position="17"/>
    </location>
</feature>
<keyword evidence="2 6" id="KW-0732">Signal</keyword>
<feature type="chain" id="PRO_5032606892" evidence="6">
    <location>
        <begin position="18"/>
        <end position="470"/>
    </location>
</feature>
<protein>
    <submittedName>
        <fullName evidence="7">PGA5 protein</fullName>
    </submittedName>
</protein>
<dbReference type="Proteomes" id="UP000604046">
    <property type="component" value="Unassembled WGS sequence"/>
</dbReference>
<keyword evidence="8" id="KW-1185">Reference proteome</keyword>
<feature type="region of interest" description="Disordered" evidence="5">
    <location>
        <begin position="21"/>
        <end position="47"/>
    </location>
</feature>
<evidence type="ECO:0000256" key="2">
    <source>
        <dbReference type="ARBA" id="ARBA00022729"/>
    </source>
</evidence>
<dbReference type="GO" id="GO:0034411">
    <property type="term" value="P:cell wall (1-&gt;3)-beta-D-glucan biosynthetic process"/>
    <property type="evidence" value="ECO:0007669"/>
    <property type="project" value="TreeGrafter"/>
</dbReference>
<organism evidence="7 8">
    <name type="scientific">Symbiodinium natans</name>
    <dbReference type="NCBI Taxonomy" id="878477"/>
    <lineage>
        <taxon>Eukaryota</taxon>
        <taxon>Sar</taxon>
        <taxon>Alveolata</taxon>
        <taxon>Dinophyceae</taxon>
        <taxon>Suessiales</taxon>
        <taxon>Symbiodiniaceae</taxon>
        <taxon>Symbiodinium</taxon>
    </lineage>
</organism>
<dbReference type="GO" id="GO:0042124">
    <property type="term" value="F:1,3-beta-glucanosyltransferase activity"/>
    <property type="evidence" value="ECO:0007669"/>
    <property type="project" value="TreeGrafter"/>
</dbReference>
<keyword evidence="4" id="KW-0325">Glycoprotein</keyword>
<dbReference type="PANTHER" id="PTHR31468:SF2">
    <property type="entry name" value="1,3-BETA-GLUCANOSYLTRANSFERASE GAS1"/>
    <property type="match status" value="1"/>
</dbReference>
<dbReference type="GO" id="GO:0005886">
    <property type="term" value="C:plasma membrane"/>
    <property type="evidence" value="ECO:0007669"/>
    <property type="project" value="TreeGrafter"/>
</dbReference>
<evidence type="ECO:0000256" key="5">
    <source>
        <dbReference type="SAM" id="MobiDB-lite"/>
    </source>
</evidence>
<evidence type="ECO:0000256" key="4">
    <source>
        <dbReference type="ARBA" id="ARBA00023180"/>
    </source>
</evidence>
<comment type="caution">
    <text evidence="7">The sequence shown here is derived from an EMBL/GenBank/DDBJ whole genome shotgun (WGS) entry which is preliminary data.</text>
</comment>
<dbReference type="InterPro" id="IPR017853">
    <property type="entry name" value="GH"/>
</dbReference>
<dbReference type="AlphaFoldDB" id="A0A812PQQ2"/>
<name>A0A812PQQ2_9DINO</name>
<comment type="similarity">
    <text evidence="1">Belongs to the glycosyl hydrolase 72 family.</text>
</comment>
<evidence type="ECO:0000313" key="7">
    <source>
        <dbReference type="EMBL" id="CAE7343084.1"/>
    </source>
</evidence>